<dbReference type="Gene3D" id="6.10.250.2510">
    <property type="match status" value="1"/>
</dbReference>
<dbReference type="InterPro" id="IPR006077">
    <property type="entry name" value="Vinculin/catenin"/>
</dbReference>
<accession>A0A3P7MWU7</accession>
<name>A0A3P7MWU7_9BILA</name>
<dbReference type="OrthoDB" id="6376697at2759"/>
<dbReference type="GO" id="GO:0098609">
    <property type="term" value="P:cell-cell adhesion"/>
    <property type="evidence" value="ECO:0007669"/>
    <property type="project" value="TreeGrafter"/>
</dbReference>
<keyword evidence="5" id="KW-0130">Cell adhesion</keyword>
<dbReference type="PRINTS" id="PR00805">
    <property type="entry name" value="ALPHACATENIN"/>
</dbReference>
<keyword evidence="4" id="KW-0963">Cytoplasm</keyword>
<comment type="similarity">
    <text evidence="3">Belongs to the vinculin/alpha-catenin family.</text>
</comment>
<evidence type="ECO:0000256" key="5">
    <source>
        <dbReference type="ARBA" id="ARBA00022889"/>
    </source>
</evidence>
<dbReference type="Pfam" id="PF01044">
    <property type="entry name" value="Vinculin"/>
    <property type="match status" value="1"/>
</dbReference>
<evidence type="ECO:0000256" key="2">
    <source>
        <dbReference type="ARBA" id="ARBA00004496"/>
    </source>
</evidence>
<dbReference type="GO" id="GO:0016477">
    <property type="term" value="P:cell migration"/>
    <property type="evidence" value="ECO:0007669"/>
    <property type="project" value="TreeGrafter"/>
</dbReference>
<dbReference type="GO" id="GO:0008013">
    <property type="term" value="F:beta-catenin binding"/>
    <property type="evidence" value="ECO:0007669"/>
    <property type="project" value="TreeGrafter"/>
</dbReference>
<comment type="subcellular location">
    <subcellularLocation>
        <location evidence="1">Cell junction</location>
    </subcellularLocation>
    <subcellularLocation>
        <location evidence="2">Cytoplasm</location>
    </subcellularLocation>
</comment>
<evidence type="ECO:0000256" key="3">
    <source>
        <dbReference type="ARBA" id="ARBA00008376"/>
    </source>
</evidence>
<evidence type="ECO:0000256" key="1">
    <source>
        <dbReference type="ARBA" id="ARBA00004282"/>
    </source>
</evidence>
<dbReference type="PANTHER" id="PTHR18914:SF9">
    <property type="entry name" value="CATENIN ALPHA"/>
    <property type="match status" value="1"/>
</dbReference>
<dbReference type="SUPFAM" id="SSF47220">
    <property type="entry name" value="alpha-catenin/vinculin-like"/>
    <property type="match status" value="2"/>
</dbReference>
<evidence type="ECO:0000313" key="7">
    <source>
        <dbReference type="EMBL" id="VDN34274.1"/>
    </source>
</evidence>
<reference evidence="7 8" key="1">
    <citation type="submission" date="2018-11" db="EMBL/GenBank/DDBJ databases">
        <authorList>
            <consortium name="Pathogen Informatics"/>
        </authorList>
    </citation>
    <scope>NUCLEOTIDE SEQUENCE [LARGE SCALE GENOMIC DNA]</scope>
</reference>
<keyword evidence="8" id="KW-1185">Reference proteome</keyword>
<evidence type="ECO:0000313" key="8">
    <source>
        <dbReference type="Proteomes" id="UP000271098"/>
    </source>
</evidence>
<evidence type="ECO:0000256" key="6">
    <source>
        <dbReference type="ARBA" id="ARBA00022949"/>
    </source>
</evidence>
<dbReference type="Proteomes" id="UP000271098">
    <property type="component" value="Unassembled WGS sequence"/>
</dbReference>
<dbReference type="PANTHER" id="PTHR18914">
    <property type="entry name" value="ALPHA CATENIN"/>
    <property type="match status" value="1"/>
</dbReference>
<dbReference type="Gene3D" id="1.20.120.230">
    <property type="entry name" value="Alpha-catenin/vinculin-like"/>
    <property type="match status" value="2"/>
</dbReference>
<keyword evidence="6" id="KW-0965">Cell junction</keyword>
<evidence type="ECO:0000256" key="4">
    <source>
        <dbReference type="ARBA" id="ARBA00022490"/>
    </source>
</evidence>
<organism evidence="7 8">
    <name type="scientific">Gongylonema pulchrum</name>
    <dbReference type="NCBI Taxonomy" id="637853"/>
    <lineage>
        <taxon>Eukaryota</taxon>
        <taxon>Metazoa</taxon>
        <taxon>Ecdysozoa</taxon>
        <taxon>Nematoda</taxon>
        <taxon>Chromadorea</taxon>
        <taxon>Rhabditida</taxon>
        <taxon>Spirurina</taxon>
        <taxon>Spiruromorpha</taxon>
        <taxon>Spiruroidea</taxon>
        <taxon>Gongylonematidae</taxon>
        <taxon>Gongylonema</taxon>
    </lineage>
</organism>
<dbReference type="Gene3D" id="1.10.287.160">
    <property type="entry name" value="HR1 repeat"/>
    <property type="match status" value="1"/>
</dbReference>
<dbReference type="InterPro" id="IPR036723">
    <property type="entry name" value="Alpha-catenin/vinculin-like_sf"/>
</dbReference>
<gene>
    <name evidence="7" type="ORF">GPUH_LOCUS19642</name>
</gene>
<dbReference type="GO" id="GO:0045296">
    <property type="term" value="F:cadherin binding"/>
    <property type="evidence" value="ECO:0007669"/>
    <property type="project" value="InterPro"/>
</dbReference>
<sequence>MVGAGHDFVAETSSTERRSRAIRAARNLLGAVARLLIMADMVDVHMMLANVNKAREIMDRLVTAESKQELCELFGSLQSCLEQVDESIRRRILELRDPAEQDDLQAARAWLKLNTNIMCTASTAYIRHPEVDQVRMNRDFAHSQITQALQAIVDILQGNAVNSDISYMEPSSYNDHLHRPELESLLEKIVSGAAAIADSENTRDERKKRIVDECNHLRQALQDLLTEYEKNCGRAEPSEDLDLAMVHLGHKAKDLRRHLRRAIVDHVSDAFLDTSTPLMMLIESAQKHEEVATVENGKMFQEHANKLVQIAGGKQSRADFAVEELL</sequence>
<evidence type="ECO:0008006" key="9">
    <source>
        <dbReference type="Google" id="ProtNLM"/>
    </source>
</evidence>
<dbReference type="InterPro" id="IPR001033">
    <property type="entry name" value="Alpha_catenin"/>
</dbReference>
<dbReference type="EMBL" id="UYRT01088886">
    <property type="protein sequence ID" value="VDN34274.1"/>
    <property type="molecule type" value="Genomic_DNA"/>
</dbReference>
<proteinExistence type="inferred from homology"/>
<dbReference type="GO" id="GO:0005912">
    <property type="term" value="C:adherens junction"/>
    <property type="evidence" value="ECO:0007669"/>
    <property type="project" value="TreeGrafter"/>
</dbReference>
<dbReference type="GO" id="GO:0005737">
    <property type="term" value="C:cytoplasm"/>
    <property type="evidence" value="ECO:0007669"/>
    <property type="project" value="UniProtKB-SubCell"/>
</dbReference>
<dbReference type="AlphaFoldDB" id="A0A3P7MWU7"/>
<dbReference type="GO" id="GO:0016342">
    <property type="term" value="C:catenin complex"/>
    <property type="evidence" value="ECO:0007669"/>
    <property type="project" value="TreeGrafter"/>
</dbReference>
<dbReference type="GO" id="GO:0051015">
    <property type="term" value="F:actin filament binding"/>
    <property type="evidence" value="ECO:0007669"/>
    <property type="project" value="InterPro"/>
</dbReference>
<protein>
    <recommendedName>
        <fullName evidence="9">Vinculin</fullName>
    </recommendedName>
</protein>